<dbReference type="EMBL" id="CM015712">
    <property type="protein sequence ID" value="KAF3707626.1"/>
    <property type="molecule type" value="Genomic_DNA"/>
</dbReference>
<feature type="region of interest" description="Disordered" evidence="1">
    <location>
        <begin position="54"/>
        <end position="102"/>
    </location>
</feature>
<evidence type="ECO:0000313" key="2">
    <source>
        <dbReference type="EMBL" id="KAF3707626.1"/>
    </source>
</evidence>
<dbReference type="AlphaFoldDB" id="A0A6G1QZV5"/>
<sequence length="519" mass="58812">MLLPEEQWMQITPDHLTSAFAPFPRSIWIHPQVPIDYYDRVCKKIWERANQFEERYRRGQSSSDRPQNKRCLPFDDKQIHGDEEQPKDMQRQKTKDLSVSTQYKDNQQQHLTEFTLPCPYLSCNRHPHVTKPALVLNAVMEKKMKLNNEEAERKRNLDKAKRGRVEDSRRKIWVPESRSNQQSCASEQQTRNQICYATEEPALCLLDEEDPPLSSKLPRDTYEIEDEQDSRCSSDISSSDADERVTLLFVQSHVSDNYDNNLVSDIYDLEVEENKIPYSSDDTDSKQEASSAEMDFPPLSAIRSGVPPCPVRHRATGKVQGQWEIPLSFHPHNIPTETLARGLTAPLRVPVQSKETPQAKTNEPLTVQKQRGPYDLLADFPALQPPERPLALAKLYDRVPKTNDAKRKGGLIYPLNHSQGTGTSQRRRKMEKAPHQVSSICAGAQKSVLDLQTFSTAELKANKGSSPRVAGTDGMGVNARSWASVAKEGMKQAAAPKEKARPCILQQIVTINRAKVSPQ</sequence>
<evidence type="ECO:0000313" key="3">
    <source>
        <dbReference type="Proteomes" id="UP000503349"/>
    </source>
</evidence>
<feature type="compositionally biased region" description="Basic and acidic residues" evidence="1">
    <location>
        <begin position="72"/>
        <end position="96"/>
    </location>
</feature>
<dbReference type="Proteomes" id="UP000503349">
    <property type="component" value="Chromosome 1"/>
</dbReference>
<evidence type="ECO:0000256" key="1">
    <source>
        <dbReference type="SAM" id="MobiDB-lite"/>
    </source>
</evidence>
<keyword evidence="3" id="KW-1185">Reference proteome</keyword>
<feature type="region of interest" description="Disordered" evidence="1">
    <location>
        <begin position="149"/>
        <end position="188"/>
    </location>
</feature>
<protein>
    <submittedName>
        <fullName evidence="2">Uncharacterized protein</fullName>
    </submittedName>
</protein>
<feature type="compositionally biased region" description="Polar residues" evidence="1">
    <location>
        <begin position="177"/>
        <end position="188"/>
    </location>
</feature>
<name>A0A6G1QZV5_CHAAH</name>
<organism evidence="2 3">
    <name type="scientific">Channa argus</name>
    <name type="common">Northern snakehead</name>
    <name type="synonym">Ophicephalus argus</name>
    <dbReference type="NCBI Taxonomy" id="215402"/>
    <lineage>
        <taxon>Eukaryota</taxon>
        <taxon>Metazoa</taxon>
        <taxon>Chordata</taxon>
        <taxon>Craniata</taxon>
        <taxon>Vertebrata</taxon>
        <taxon>Euteleostomi</taxon>
        <taxon>Actinopterygii</taxon>
        <taxon>Neopterygii</taxon>
        <taxon>Teleostei</taxon>
        <taxon>Neoteleostei</taxon>
        <taxon>Acanthomorphata</taxon>
        <taxon>Anabantaria</taxon>
        <taxon>Anabantiformes</taxon>
        <taxon>Channoidei</taxon>
        <taxon>Channidae</taxon>
        <taxon>Channa</taxon>
    </lineage>
</organism>
<gene>
    <name evidence="2" type="ORF">EXN66_Car000799</name>
</gene>
<reference evidence="3" key="2">
    <citation type="submission" date="2019-02" db="EMBL/GenBank/DDBJ databases">
        <title>Opniocepnalus argus Var Kimnra genome.</title>
        <authorList>
            <person name="Zhou C."/>
            <person name="Xiao S."/>
        </authorList>
    </citation>
    <scope>NUCLEOTIDE SEQUENCE [LARGE SCALE GENOMIC DNA]</scope>
</reference>
<reference evidence="2 3" key="1">
    <citation type="submission" date="2019-02" db="EMBL/GenBank/DDBJ databases">
        <title>Opniocepnalus argus genome.</title>
        <authorList>
            <person name="Zhou C."/>
            <person name="Xiao S."/>
        </authorList>
    </citation>
    <scope>NUCLEOTIDE SEQUENCE [LARGE SCALE GENOMIC DNA]</scope>
    <source>
        <strain evidence="2">OARG1902GOOAL</strain>
        <tissue evidence="2">Muscle</tissue>
    </source>
</reference>
<accession>A0A6G1QZV5</accession>
<feature type="compositionally biased region" description="Basic and acidic residues" evidence="1">
    <location>
        <begin position="149"/>
        <end position="170"/>
    </location>
</feature>
<proteinExistence type="predicted"/>